<dbReference type="AlphaFoldDB" id="A0A2H4U5Y1"/>
<protein>
    <submittedName>
        <fullName evidence="2">Peptidase A24</fullName>
    </submittedName>
</protein>
<dbReference type="EMBL" id="CP017803">
    <property type="protein sequence ID" value="ATZ59532.1"/>
    <property type="molecule type" value="Genomic_DNA"/>
</dbReference>
<gene>
    <name evidence="2" type="ORF">BK798_03440</name>
</gene>
<name>A0A2H4U5Y1_METSM</name>
<proteinExistence type="predicted"/>
<evidence type="ECO:0000313" key="3">
    <source>
        <dbReference type="Proteomes" id="UP000232133"/>
    </source>
</evidence>
<keyword evidence="1" id="KW-1133">Transmembrane helix</keyword>
<accession>A0A2H4U5Y1</accession>
<dbReference type="GeneID" id="89763787"/>
<evidence type="ECO:0000256" key="1">
    <source>
        <dbReference type="SAM" id="Phobius"/>
    </source>
</evidence>
<feature type="transmembrane region" description="Helical" evidence="1">
    <location>
        <begin position="76"/>
        <end position="98"/>
    </location>
</feature>
<organism evidence="2 3">
    <name type="scientific">Methanobrevibacter smithii</name>
    <dbReference type="NCBI Taxonomy" id="2173"/>
    <lineage>
        <taxon>Archaea</taxon>
        <taxon>Methanobacteriati</taxon>
        <taxon>Methanobacteriota</taxon>
        <taxon>Methanomada group</taxon>
        <taxon>Methanobacteria</taxon>
        <taxon>Methanobacteriales</taxon>
        <taxon>Methanobacteriaceae</taxon>
        <taxon>Methanobrevibacter</taxon>
    </lineage>
</organism>
<evidence type="ECO:0000313" key="2">
    <source>
        <dbReference type="EMBL" id="ATZ59532.1"/>
    </source>
</evidence>
<reference evidence="2 3" key="1">
    <citation type="submission" date="2016-10" db="EMBL/GenBank/DDBJ databases">
        <authorList>
            <person name="Varghese N."/>
        </authorList>
    </citation>
    <scope>NUCLEOTIDE SEQUENCE [LARGE SCALE GENOMIC DNA]</scope>
    <source>
        <strain evidence="2 3">KB11</strain>
    </source>
</reference>
<sequence length="105" mass="11954">MIINDYYFNNEKIAVLISDINGNLKVYKTKNNPDFNYYFKSQSAGGITAQDMYLLKIMNAQKIISNSISVKIGFPFAPAIFAGFLISVIYGDLMLLFIKKFFLVM</sequence>
<dbReference type="RefSeq" id="WP_019262199.1">
    <property type="nucleotide sequence ID" value="NZ_AP025586.1"/>
</dbReference>
<dbReference type="Proteomes" id="UP000232133">
    <property type="component" value="Chromosome"/>
</dbReference>
<keyword evidence="1" id="KW-0812">Transmembrane</keyword>
<keyword evidence="1" id="KW-0472">Membrane</keyword>